<feature type="compositionally biased region" description="Basic and acidic residues" evidence="3">
    <location>
        <begin position="227"/>
        <end position="237"/>
    </location>
</feature>
<dbReference type="PANTHER" id="PTHR33077:SF52">
    <property type="entry name" value="PROTEIN TIFY 11D"/>
    <property type="match status" value="1"/>
</dbReference>
<dbReference type="InterPro" id="IPR010399">
    <property type="entry name" value="Tify_dom"/>
</dbReference>
<feature type="region of interest" description="Disordered" evidence="3">
    <location>
        <begin position="1"/>
        <end position="21"/>
    </location>
</feature>
<keyword evidence="2" id="KW-1184">Jasmonic acid signaling pathway</keyword>
<feature type="region of interest" description="Disordered" evidence="3">
    <location>
        <begin position="146"/>
        <end position="237"/>
    </location>
</feature>
<dbReference type="Pfam" id="PF09425">
    <property type="entry name" value="Jas_motif"/>
    <property type="match status" value="1"/>
</dbReference>
<dbReference type="GO" id="GO:0031347">
    <property type="term" value="P:regulation of defense response"/>
    <property type="evidence" value="ECO:0007669"/>
    <property type="project" value="UniProtKB-UniRule"/>
</dbReference>
<evidence type="ECO:0000313" key="5">
    <source>
        <dbReference type="EMBL" id="KAK2979501.1"/>
    </source>
</evidence>
<dbReference type="Pfam" id="PF06200">
    <property type="entry name" value="tify"/>
    <property type="match status" value="1"/>
</dbReference>
<keyword evidence="6" id="KW-1185">Reference proteome</keyword>
<feature type="domain" description="Tify" evidence="4">
    <location>
        <begin position="108"/>
        <end position="143"/>
    </location>
</feature>
<comment type="caution">
    <text evidence="5">The sequence shown here is derived from an EMBL/GenBank/DDBJ whole genome shotgun (WGS) entry which is preliminary data.</text>
</comment>
<dbReference type="SMART" id="SM00979">
    <property type="entry name" value="TIFY"/>
    <property type="match status" value="1"/>
</dbReference>
<protein>
    <recommendedName>
        <fullName evidence="2">Protein TIFY</fullName>
    </recommendedName>
    <alternativeName>
        <fullName evidence="2">Jasmonate ZIM domain-containing protein</fullName>
    </alternativeName>
</protein>
<feature type="compositionally biased region" description="Basic and acidic residues" evidence="3">
    <location>
        <begin position="1"/>
        <end position="18"/>
    </location>
</feature>
<proteinExistence type="inferred from homology"/>
<reference evidence="5" key="1">
    <citation type="submission" date="2022-12" db="EMBL/GenBank/DDBJ databases">
        <title>Draft genome assemblies for two species of Escallonia (Escalloniales).</title>
        <authorList>
            <person name="Chanderbali A."/>
            <person name="Dervinis C."/>
            <person name="Anghel I."/>
            <person name="Soltis D."/>
            <person name="Soltis P."/>
            <person name="Zapata F."/>
        </authorList>
    </citation>
    <scope>NUCLEOTIDE SEQUENCE</scope>
    <source>
        <strain evidence="5">UCBG92.1500</strain>
        <tissue evidence="5">Leaf</tissue>
    </source>
</reference>
<dbReference type="Proteomes" id="UP001187471">
    <property type="component" value="Unassembled WGS sequence"/>
</dbReference>
<evidence type="ECO:0000259" key="4">
    <source>
        <dbReference type="PROSITE" id="PS51320"/>
    </source>
</evidence>
<dbReference type="InterPro" id="IPR040390">
    <property type="entry name" value="TIFY/JAZ"/>
</dbReference>
<dbReference type="GO" id="GO:0009611">
    <property type="term" value="P:response to wounding"/>
    <property type="evidence" value="ECO:0007669"/>
    <property type="project" value="UniProtKB-UniRule"/>
</dbReference>
<evidence type="ECO:0000256" key="3">
    <source>
        <dbReference type="SAM" id="MobiDB-lite"/>
    </source>
</evidence>
<comment type="subcellular location">
    <subcellularLocation>
        <location evidence="2">Nucleus</location>
    </subcellularLocation>
</comment>
<comment type="domain">
    <text evidence="2">The jas domain is required for interaction with COI1.</text>
</comment>
<gene>
    <name evidence="5" type="ORF">RJ640_008385</name>
</gene>
<dbReference type="AlphaFoldDB" id="A0AA88UEX7"/>
<dbReference type="EMBL" id="JAVXUO010001744">
    <property type="protein sequence ID" value="KAK2979501.1"/>
    <property type="molecule type" value="Genomic_DNA"/>
</dbReference>
<feature type="compositionally biased region" description="Basic residues" evidence="3">
    <location>
        <begin position="195"/>
        <end position="208"/>
    </location>
</feature>
<organism evidence="5 6">
    <name type="scientific">Escallonia rubra</name>
    <dbReference type="NCBI Taxonomy" id="112253"/>
    <lineage>
        <taxon>Eukaryota</taxon>
        <taxon>Viridiplantae</taxon>
        <taxon>Streptophyta</taxon>
        <taxon>Embryophyta</taxon>
        <taxon>Tracheophyta</taxon>
        <taxon>Spermatophyta</taxon>
        <taxon>Magnoliopsida</taxon>
        <taxon>eudicotyledons</taxon>
        <taxon>Gunneridae</taxon>
        <taxon>Pentapetalae</taxon>
        <taxon>asterids</taxon>
        <taxon>campanulids</taxon>
        <taxon>Escalloniales</taxon>
        <taxon>Escalloniaceae</taxon>
        <taxon>Escallonia</taxon>
    </lineage>
</organism>
<evidence type="ECO:0000256" key="2">
    <source>
        <dbReference type="RuleBase" id="RU369065"/>
    </source>
</evidence>
<comment type="function">
    <text evidence="2">Repressor of jasmonate responses.</text>
</comment>
<keyword evidence="2" id="KW-0539">Nucleus</keyword>
<accession>A0AA88UEX7</accession>
<evidence type="ECO:0000313" key="6">
    <source>
        <dbReference type="Proteomes" id="UP001187471"/>
    </source>
</evidence>
<dbReference type="PROSITE" id="PS51320">
    <property type="entry name" value="TIFY"/>
    <property type="match status" value="1"/>
</dbReference>
<sequence>MSELQRFSDLKKPGKAPEKSSFAQTCSLLSQYLKERGSLRDLNLGINGKLDTKGRPEAPPADTDTATMNLLTSMEKSGDGAQKSTQGVIPMDLLPQYVGTMDLSSAKVEPKPAQMTMFYAGQVLVFDDFPAEKAREIMSLATKGNLRPTSLDENDRVGGGDSIASVAPSGSEPPQERLQPQPTAVDSDLPIARRSSLHRFLEKRKGRVTARAPYQVVRHSSPAPASPKHEEQLELKL</sequence>
<evidence type="ECO:0000256" key="1">
    <source>
        <dbReference type="ARBA" id="ARBA00008614"/>
    </source>
</evidence>
<dbReference type="InterPro" id="IPR018467">
    <property type="entry name" value="CCT_CS"/>
</dbReference>
<dbReference type="GO" id="GO:2000022">
    <property type="term" value="P:regulation of jasmonic acid mediated signaling pathway"/>
    <property type="evidence" value="ECO:0007669"/>
    <property type="project" value="UniProtKB-UniRule"/>
</dbReference>
<dbReference type="PANTHER" id="PTHR33077">
    <property type="entry name" value="PROTEIN TIFY 4A-RELATED-RELATED"/>
    <property type="match status" value="1"/>
</dbReference>
<dbReference type="GO" id="GO:0005634">
    <property type="term" value="C:nucleus"/>
    <property type="evidence" value="ECO:0007669"/>
    <property type="project" value="UniProtKB-SubCell"/>
</dbReference>
<name>A0AA88UEX7_9ASTE</name>
<comment type="similarity">
    <text evidence="1 2">Belongs to the TIFY/JAZ family.</text>
</comment>